<evidence type="ECO:0000256" key="10">
    <source>
        <dbReference type="SAM" id="Phobius"/>
    </source>
</evidence>
<keyword evidence="8 9" id="KW-0975">Bacterial flagellum</keyword>
<keyword evidence="14" id="KW-1185">Reference proteome</keyword>
<dbReference type="Gene3D" id="3.30.300.30">
    <property type="match status" value="1"/>
</dbReference>
<dbReference type="EMBL" id="DF977003">
    <property type="protein sequence ID" value="GAQ26260.1"/>
    <property type="molecule type" value="Genomic_DNA"/>
</dbReference>
<evidence type="ECO:0000313" key="13">
    <source>
        <dbReference type="EMBL" id="GAQ26260.1"/>
    </source>
</evidence>
<feature type="transmembrane region" description="Helical" evidence="10">
    <location>
        <begin position="437"/>
        <end position="455"/>
    </location>
</feature>
<dbReference type="GO" id="GO:0003774">
    <property type="term" value="F:cytoskeletal motor activity"/>
    <property type="evidence" value="ECO:0007669"/>
    <property type="project" value="InterPro"/>
</dbReference>
<reference evidence="13" key="1">
    <citation type="journal article" date="2016" name="Genome Announc.">
        <title>Draft Genome Sequence of the Syntrophic Lactate-Degrading Bacterium Tepidanaerobacter syntrophicus JLT.</title>
        <authorList>
            <person name="Matsuura N."/>
            <person name="Ohashi A."/>
            <person name="Tourlousse D.M."/>
            <person name="Sekiguchi Y."/>
        </authorList>
    </citation>
    <scope>NUCLEOTIDE SEQUENCE [LARGE SCALE GENOMIC DNA]</scope>
    <source>
        <strain evidence="13">JL</strain>
    </source>
</reference>
<dbReference type="GO" id="GO:0009431">
    <property type="term" value="C:bacterial-type flagellum basal body, MS ring"/>
    <property type="evidence" value="ECO:0007669"/>
    <property type="project" value="InterPro"/>
</dbReference>
<dbReference type="InterPro" id="IPR045851">
    <property type="entry name" value="AMP-bd_C_sf"/>
</dbReference>
<dbReference type="RefSeq" id="WP_059034169.1">
    <property type="nucleotide sequence ID" value="NZ_BSDN01000004.1"/>
</dbReference>
<comment type="subcellular location">
    <subcellularLocation>
        <location evidence="1 9">Bacterial flagellum basal body</location>
    </subcellularLocation>
    <subcellularLocation>
        <location evidence="2">Cell membrane</location>
        <topology evidence="2">Multi-pass membrane protein</topology>
    </subcellularLocation>
</comment>
<gene>
    <name evidence="13" type="ORF">TSYNT_9524</name>
</gene>
<organism evidence="13">
    <name type="scientific">Tepidanaerobacter syntrophicus</name>
    <dbReference type="NCBI Taxonomy" id="224999"/>
    <lineage>
        <taxon>Bacteria</taxon>
        <taxon>Bacillati</taxon>
        <taxon>Bacillota</taxon>
        <taxon>Clostridia</taxon>
        <taxon>Thermosediminibacterales</taxon>
        <taxon>Tepidanaerobacteraceae</taxon>
        <taxon>Tepidanaerobacter</taxon>
    </lineage>
</organism>
<dbReference type="Proteomes" id="UP000062160">
    <property type="component" value="Unassembled WGS sequence"/>
</dbReference>
<dbReference type="AlphaFoldDB" id="A0A0U9HK08"/>
<evidence type="ECO:0000256" key="2">
    <source>
        <dbReference type="ARBA" id="ARBA00004651"/>
    </source>
</evidence>
<protein>
    <recommendedName>
        <fullName evidence="9">Flagellar M-ring protein</fullName>
    </recommendedName>
</protein>
<dbReference type="InterPro" id="IPR043427">
    <property type="entry name" value="YscJ/FliF"/>
</dbReference>
<dbReference type="PANTHER" id="PTHR30046:SF0">
    <property type="entry name" value="FLAGELLAR M-RING PROTEIN"/>
    <property type="match status" value="1"/>
</dbReference>
<sequence>MNFLQKIRQQVTEFWQSRNRAQKIRIVVSIAAVIILVSIMLYIINQPKYVPLYTNLDIKDAGEIAKKLDDLNIPYKIADGGKSILVTPEQKYKTMLTLAQEGLPKSSSSGFDELFNTTQLGTTDWERQVRYNQALQGELAKAIEMMESVESAKVYIVQQEKSLFIETDSGYEPSAAVFLQLKPSAQPTKEEILGIINLVTHSVKNMKSENVVVVDQYGRTLSTGVTSKDEGDDSGLLNDRLAIQDNFQNQLQANVQSLLEQVFGPGNVAVRVNAKLNFDKKIVQNKLFSPVSQDTGEGIVRSIQELKEHFTGTGNASGGTPGVDANVPGYAQAQTGQSEQQKSETVKNFEINETNENLTVAPGAVDKLTVSVIINKELTNAERDAITQVVGNAIGYDPQRDQISVESMEFNNDLMKSLTDEMTRQQSAAQRARNIKIAGIILLILAAAIGARTFFARRKAKSEEEEISKAMLEIQQAASAKAQGEGTAEIIEEQENTVYSQIEKLARHKPEDVAKVLKSWLKED</sequence>
<dbReference type="OrthoDB" id="9807026at2"/>
<evidence type="ECO:0000256" key="5">
    <source>
        <dbReference type="ARBA" id="ARBA00022692"/>
    </source>
</evidence>
<feature type="domain" description="Flagellar M-ring C-terminal" evidence="12">
    <location>
        <begin position="259"/>
        <end position="410"/>
    </location>
</feature>
<keyword evidence="13" id="KW-0282">Flagellum</keyword>
<dbReference type="PRINTS" id="PR01009">
    <property type="entry name" value="FLGMRINGFLIF"/>
</dbReference>
<dbReference type="InterPro" id="IPR000067">
    <property type="entry name" value="FlgMring_FliF"/>
</dbReference>
<dbReference type="InterPro" id="IPR013556">
    <property type="entry name" value="Flag_M-ring_C"/>
</dbReference>
<comment type="function">
    <text evidence="9">The M ring may be actively involved in energy transduction.</text>
</comment>
<evidence type="ECO:0000256" key="9">
    <source>
        <dbReference type="PIRNR" id="PIRNR004862"/>
    </source>
</evidence>
<name>A0A0U9HK08_9FIRM</name>
<feature type="domain" description="Flagellar M-ring N-terminal" evidence="11">
    <location>
        <begin position="45"/>
        <end position="222"/>
    </location>
</feature>
<dbReference type="GO" id="GO:0005886">
    <property type="term" value="C:plasma membrane"/>
    <property type="evidence" value="ECO:0007669"/>
    <property type="project" value="UniProtKB-SubCell"/>
</dbReference>
<keyword evidence="6 10" id="KW-1133">Transmembrane helix</keyword>
<comment type="similarity">
    <text evidence="3 9">Belongs to the FliF family.</text>
</comment>
<keyword evidence="13" id="KW-0966">Cell projection</keyword>
<keyword evidence="5 10" id="KW-0812">Transmembrane</keyword>
<dbReference type="GO" id="GO:0071973">
    <property type="term" value="P:bacterial-type flagellum-dependent cell motility"/>
    <property type="evidence" value="ECO:0007669"/>
    <property type="project" value="InterPro"/>
</dbReference>
<proteinExistence type="inferred from homology"/>
<evidence type="ECO:0000259" key="12">
    <source>
        <dbReference type="Pfam" id="PF08345"/>
    </source>
</evidence>
<keyword evidence="4" id="KW-1003">Cell membrane</keyword>
<dbReference type="STRING" id="224999.GCA_001485475_02304"/>
<evidence type="ECO:0000256" key="7">
    <source>
        <dbReference type="ARBA" id="ARBA00023136"/>
    </source>
</evidence>
<dbReference type="PIRSF" id="PIRSF004862">
    <property type="entry name" value="FliF"/>
    <property type="match status" value="1"/>
</dbReference>
<evidence type="ECO:0000256" key="4">
    <source>
        <dbReference type="ARBA" id="ARBA00022475"/>
    </source>
</evidence>
<feature type="transmembrane region" description="Helical" evidence="10">
    <location>
        <begin position="24"/>
        <end position="44"/>
    </location>
</feature>
<accession>A0A0U9HK08</accession>
<evidence type="ECO:0000313" key="14">
    <source>
        <dbReference type="Proteomes" id="UP000062160"/>
    </source>
</evidence>
<keyword evidence="7 10" id="KW-0472">Membrane</keyword>
<dbReference type="Pfam" id="PF08345">
    <property type="entry name" value="YscJ_FliF_C"/>
    <property type="match status" value="1"/>
</dbReference>
<dbReference type="InterPro" id="IPR006182">
    <property type="entry name" value="FliF_N_dom"/>
</dbReference>
<evidence type="ECO:0000256" key="6">
    <source>
        <dbReference type="ARBA" id="ARBA00022989"/>
    </source>
</evidence>
<dbReference type="NCBIfam" id="TIGR00206">
    <property type="entry name" value="fliF"/>
    <property type="match status" value="1"/>
</dbReference>
<evidence type="ECO:0000259" key="11">
    <source>
        <dbReference type="Pfam" id="PF01514"/>
    </source>
</evidence>
<evidence type="ECO:0000256" key="8">
    <source>
        <dbReference type="ARBA" id="ARBA00023143"/>
    </source>
</evidence>
<evidence type="ECO:0000256" key="3">
    <source>
        <dbReference type="ARBA" id="ARBA00007971"/>
    </source>
</evidence>
<dbReference type="Pfam" id="PF01514">
    <property type="entry name" value="YscJ_FliF"/>
    <property type="match status" value="1"/>
</dbReference>
<keyword evidence="13" id="KW-0969">Cilium</keyword>
<evidence type="ECO:0000256" key="1">
    <source>
        <dbReference type="ARBA" id="ARBA00004117"/>
    </source>
</evidence>
<dbReference type="PANTHER" id="PTHR30046">
    <property type="entry name" value="FLAGELLAR M-RING PROTEIN"/>
    <property type="match status" value="1"/>
</dbReference>